<sequence length="121" mass="13552">MHTKQTKLSTNHYRTQSMVTLFFQLINDKLRCSSLRCGNAEPLPINASVRGIRRVLAVLVLSPVAVSRLALDASYCSFASSFRKSQECQQLHITNQIRLLPRLLVSFFIAPAVFQLLDSSG</sequence>
<keyword evidence="1" id="KW-0472">Membrane</keyword>
<gene>
    <name evidence="2" type="ORF">N7G274_004078</name>
</gene>
<feature type="transmembrane region" description="Helical" evidence="1">
    <location>
        <begin position="99"/>
        <end position="117"/>
    </location>
</feature>
<evidence type="ECO:0000256" key="1">
    <source>
        <dbReference type="SAM" id="Phobius"/>
    </source>
</evidence>
<evidence type="ECO:0000313" key="3">
    <source>
        <dbReference type="Proteomes" id="UP001590950"/>
    </source>
</evidence>
<comment type="caution">
    <text evidence="2">The sequence shown here is derived from an EMBL/GenBank/DDBJ whole genome shotgun (WGS) entry which is preliminary data.</text>
</comment>
<keyword evidence="1" id="KW-1133">Transmembrane helix</keyword>
<keyword evidence="1" id="KW-0812">Transmembrane</keyword>
<organism evidence="2 3">
    <name type="scientific">Stereocaulon virgatum</name>
    <dbReference type="NCBI Taxonomy" id="373712"/>
    <lineage>
        <taxon>Eukaryota</taxon>
        <taxon>Fungi</taxon>
        <taxon>Dikarya</taxon>
        <taxon>Ascomycota</taxon>
        <taxon>Pezizomycotina</taxon>
        <taxon>Lecanoromycetes</taxon>
        <taxon>OSLEUM clade</taxon>
        <taxon>Lecanoromycetidae</taxon>
        <taxon>Lecanorales</taxon>
        <taxon>Lecanorineae</taxon>
        <taxon>Stereocaulaceae</taxon>
        <taxon>Stereocaulon</taxon>
    </lineage>
</organism>
<proteinExistence type="predicted"/>
<dbReference type="EMBL" id="JBEFKJ010000012">
    <property type="protein sequence ID" value="KAL2043019.1"/>
    <property type="molecule type" value="Genomic_DNA"/>
</dbReference>
<reference evidence="2 3" key="1">
    <citation type="submission" date="2024-09" db="EMBL/GenBank/DDBJ databases">
        <title>Rethinking Asexuality: The Enigmatic Case of Functional Sexual Genes in Lepraria (Stereocaulaceae).</title>
        <authorList>
            <person name="Doellman M."/>
            <person name="Sun Y."/>
            <person name="Barcenas-Pena A."/>
            <person name="Lumbsch H.T."/>
            <person name="Grewe F."/>
        </authorList>
    </citation>
    <scope>NUCLEOTIDE SEQUENCE [LARGE SCALE GENOMIC DNA]</scope>
    <source>
        <strain evidence="2 3">Mercado 3170</strain>
    </source>
</reference>
<protein>
    <submittedName>
        <fullName evidence="2">Uncharacterized protein</fullName>
    </submittedName>
</protein>
<name>A0ABR4AAW4_9LECA</name>
<keyword evidence="3" id="KW-1185">Reference proteome</keyword>
<evidence type="ECO:0000313" key="2">
    <source>
        <dbReference type="EMBL" id="KAL2043019.1"/>
    </source>
</evidence>
<accession>A0ABR4AAW4</accession>
<dbReference type="Proteomes" id="UP001590950">
    <property type="component" value="Unassembled WGS sequence"/>
</dbReference>